<dbReference type="EMBL" id="AJWY01003078">
    <property type="protein sequence ID" value="EKC76448.1"/>
    <property type="molecule type" value="Genomic_DNA"/>
</dbReference>
<gene>
    <name evidence="1" type="ORF">LEA_04702</name>
</gene>
<proteinExistence type="predicted"/>
<comment type="caution">
    <text evidence="1">The sequence shown here is derived from an EMBL/GenBank/DDBJ whole genome shotgun (WGS) entry which is preliminary data.</text>
</comment>
<sequence length="87" mass="10442">DEAFEYDDRYIAPLVTYLTYKLRLALLQRNAGKRKRGIWWVLVHVEMQGYYVEIFSAEFENLLTELRDAVIPMLHTEYVQMLNGKRE</sequence>
<protein>
    <submittedName>
        <fullName evidence="1">Uncharacterized protein</fullName>
    </submittedName>
</protein>
<evidence type="ECO:0000313" key="1">
    <source>
        <dbReference type="EMBL" id="EKC76448.1"/>
    </source>
</evidence>
<organism evidence="1">
    <name type="scientific">human gut metagenome</name>
    <dbReference type="NCBI Taxonomy" id="408170"/>
    <lineage>
        <taxon>unclassified sequences</taxon>
        <taxon>metagenomes</taxon>
        <taxon>organismal metagenomes</taxon>
    </lineage>
</organism>
<dbReference type="AlphaFoldDB" id="K1U2D9"/>
<feature type="non-terminal residue" evidence="1">
    <location>
        <position position="1"/>
    </location>
</feature>
<name>K1U2D9_9ZZZZ</name>
<accession>K1U2D9</accession>
<reference evidence="1" key="1">
    <citation type="journal article" date="2013" name="Environ. Microbiol.">
        <title>Microbiota from the distal guts of lean and obese adolescents exhibit partial functional redundancy besides clear differences in community structure.</title>
        <authorList>
            <person name="Ferrer M."/>
            <person name="Ruiz A."/>
            <person name="Lanza F."/>
            <person name="Haange S.B."/>
            <person name="Oberbach A."/>
            <person name="Till H."/>
            <person name="Bargiela R."/>
            <person name="Campoy C."/>
            <person name="Segura M.T."/>
            <person name="Richter M."/>
            <person name="von Bergen M."/>
            <person name="Seifert J."/>
            <person name="Suarez A."/>
        </authorList>
    </citation>
    <scope>NUCLEOTIDE SEQUENCE</scope>
</reference>